<feature type="region of interest" description="Disordered" evidence="2">
    <location>
        <begin position="253"/>
        <end position="290"/>
    </location>
</feature>
<dbReference type="STRING" id="1703345.A3860_14620"/>
<evidence type="ECO:0000256" key="2">
    <source>
        <dbReference type="SAM" id="MobiDB-lite"/>
    </source>
</evidence>
<feature type="domain" description="SbsA Ig-like" evidence="3">
    <location>
        <begin position="301"/>
        <end position="383"/>
    </location>
</feature>
<feature type="domain" description="SbsA Ig-like" evidence="3">
    <location>
        <begin position="41"/>
        <end position="140"/>
    </location>
</feature>
<gene>
    <name evidence="4" type="ORF">A3860_14620</name>
</gene>
<dbReference type="InterPro" id="IPR014755">
    <property type="entry name" value="Cu-Rt/internalin_Ig-like"/>
</dbReference>
<sequence length="488" mass="54863">MKYASLLKIVSPFLLIILLLPPTLVQTGCANIVPPMGGPRDSLPPRLVSVNPRDSARNFTGKKIVLEFDEFVQLDNIQENLLVSPVPKINPTVDSKLRTVTVTVKDTLQPNTTYSIDFGKAIKDINEGNVLKNFTYRFSTGNTLDSLELTGKVVVAETGKADSTLIVMLHPSTDDSAVIKEKPRYVARVDKEGNFAFSNLPSGSFALFALKDEGGQRRYLSNKQLFAFADERVTPAISPKPVTLYAYTEKEEADTAKKAKPGAPPAKPGAAQPAKPSKKEEKKDTRLRLETNLSNNELDLLNQLELRFTTPLKKFDSTKIILANEKNEPLSNYHFTTDTSNKKVTLSYSWIENTAYNLIVDKEFAEDTAGNKIARTDTLSFRTKKQSEYGMVRLRLINLDFTKNPVLQFVQNDAVKFAYPMKGKEFYAKLFTPGEYDLRILYDENKNGIWDPGAFFNKHRQPEKVLPINRKLTVKANWDNIVDITLQK</sequence>
<name>A0A1V9G5H0_9BACT</name>
<dbReference type="Pfam" id="PF13205">
    <property type="entry name" value="Big_5"/>
    <property type="match status" value="2"/>
</dbReference>
<dbReference type="OrthoDB" id="9809989at2"/>
<organism evidence="4 5">
    <name type="scientific">Niastella vici</name>
    <dbReference type="NCBI Taxonomy" id="1703345"/>
    <lineage>
        <taxon>Bacteria</taxon>
        <taxon>Pseudomonadati</taxon>
        <taxon>Bacteroidota</taxon>
        <taxon>Chitinophagia</taxon>
        <taxon>Chitinophagales</taxon>
        <taxon>Chitinophagaceae</taxon>
        <taxon>Niastella</taxon>
    </lineage>
</organism>
<dbReference type="EMBL" id="LVYD01000013">
    <property type="protein sequence ID" value="OQP65827.1"/>
    <property type="molecule type" value="Genomic_DNA"/>
</dbReference>
<evidence type="ECO:0000256" key="1">
    <source>
        <dbReference type="ARBA" id="ARBA00022729"/>
    </source>
</evidence>
<feature type="compositionally biased region" description="Basic and acidic residues" evidence="2">
    <location>
        <begin position="277"/>
        <end position="289"/>
    </location>
</feature>
<dbReference type="InterPro" id="IPR032812">
    <property type="entry name" value="SbsA_Ig"/>
</dbReference>
<keyword evidence="5" id="KW-1185">Reference proteome</keyword>
<evidence type="ECO:0000313" key="5">
    <source>
        <dbReference type="Proteomes" id="UP000192796"/>
    </source>
</evidence>
<dbReference type="AlphaFoldDB" id="A0A1V9G5H0"/>
<dbReference type="RefSeq" id="WP_081145669.1">
    <property type="nucleotide sequence ID" value="NZ_LVYD01000013.1"/>
</dbReference>
<dbReference type="Proteomes" id="UP000192796">
    <property type="component" value="Unassembled WGS sequence"/>
</dbReference>
<dbReference type="Gene3D" id="2.60.40.1220">
    <property type="match status" value="1"/>
</dbReference>
<protein>
    <recommendedName>
        <fullName evidence="3">SbsA Ig-like domain-containing protein</fullName>
    </recommendedName>
</protein>
<reference evidence="4 5" key="1">
    <citation type="submission" date="2016-03" db="EMBL/GenBank/DDBJ databases">
        <title>Niastella vici sp. nov., isolated from farmland soil.</title>
        <authorList>
            <person name="Chen L."/>
            <person name="Wang D."/>
            <person name="Yang S."/>
            <person name="Wang G."/>
        </authorList>
    </citation>
    <scope>NUCLEOTIDE SEQUENCE [LARGE SCALE GENOMIC DNA]</scope>
    <source>
        <strain evidence="4 5">DJ57</strain>
    </source>
</reference>
<comment type="caution">
    <text evidence="4">The sequence shown here is derived from an EMBL/GenBank/DDBJ whole genome shotgun (WGS) entry which is preliminary data.</text>
</comment>
<accession>A0A1V9G5H0</accession>
<keyword evidence="1" id="KW-0732">Signal</keyword>
<evidence type="ECO:0000259" key="3">
    <source>
        <dbReference type="Pfam" id="PF13205"/>
    </source>
</evidence>
<evidence type="ECO:0000313" key="4">
    <source>
        <dbReference type="EMBL" id="OQP65827.1"/>
    </source>
</evidence>
<proteinExistence type="predicted"/>